<dbReference type="GO" id="GO:0016645">
    <property type="term" value="F:oxidoreductase activity, acting on the CH-NH group of donors"/>
    <property type="evidence" value="ECO:0007669"/>
    <property type="project" value="InterPro"/>
</dbReference>
<reference evidence="2" key="1">
    <citation type="submission" date="2015-11" db="EMBL/GenBank/DDBJ databases">
        <authorList>
            <person name="Zhang Y."/>
            <person name="Guo Z."/>
        </authorList>
    </citation>
    <scope>NUCLEOTIDE SEQUENCE</scope>
    <source>
        <strain evidence="2">BN30871</strain>
    </source>
</reference>
<accession>A0A0S4XLT4</accession>
<proteinExistence type="predicted"/>
<dbReference type="InterPro" id="IPR008471">
    <property type="entry name" value="MnmC-like_methylTransf"/>
</dbReference>
<sequence>MALYNNSLRPFKKVIPTNDNTFTLYSTEFDECYHSTVDGALNESLNKHVIPAFNLHKEKEKITILDICFGLGYNAFSTIYYCITNNIKTKIEIISPEIDEQLVKSLKDFIYPKEFDVISHIINSISDDLYYEDEQFKISIIIGDARESLPIVTKKFDIIYQDAFSPKNNPLLWTREYFTILRKLCSDDVIITTYSSATAVRMGLYENGFLLYEYSPSGIRAGTIASLKVLDLKLIDMELKMSRNKEAKSFKDSDFI</sequence>
<dbReference type="Pfam" id="PF05430">
    <property type="entry name" value="Methyltransf_30"/>
    <property type="match status" value="1"/>
</dbReference>
<dbReference type="EMBL" id="FAXN01000015">
    <property type="protein sequence ID" value="CUV65081.1"/>
    <property type="molecule type" value="Genomic_DNA"/>
</dbReference>
<feature type="domain" description="MnmC-like methyltransferase" evidence="1">
    <location>
        <begin position="127"/>
        <end position="220"/>
    </location>
</feature>
<dbReference type="InterPro" id="IPR029063">
    <property type="entry name" value="SAM-dependent_MTases_sf"/>
</dbReference>
<dbReference type="PANTHER" id="PTHR39963">
    <property type="entry name" value="SLL0983 PROTEIN"/>
    <property type="match status" value="1"/>
</dbReference>
<dbReference type="SUPFAM" id="SSF53335">
    <property type="entry name" value="S-adenosyl-L-methionine-dependent methyltransferases"/>
    <property type="match status" value="1"/>
</dbReference>
<name>A0A0S4XLT4_9BACT</name>
<evidence type="ECO:0000313" key="2">
    <source>
        <dbReference type="EMBL" id="CUV65081.1"/>
    </source>
</evidence>
<dbReference type="Gene3D" id="3.40.50.150">
    <property type="entry name" value="Vaccinia Virus protein VP39"/>
    <property type="match status" value="1"/>
</dbReference>
<evidence type="ECO:0000259" key="1">
    <source>
        <dbReference type="Pfam" id="PF05430"/>
    </source>
</evidence>
<organism evidence="2">
    <name type="scientific">Sulfurovum sp. enrichment culture clone C5</name>
    <dbReference type="NCBI Taxonomy" id="497650"/>
    <lineage>
        <taxon>Bacteria</taxon>
        <taxon>Pseudomonadati</taxon>
        <taxon>Campylobacterota</taxon>
        <taxon>Epsilonproteobacteria</taxon>
        <taxon>Campylobacterales</taxon>
        <taxon>Sulfurovaceae</taxon>
        <taxon>Sulfurovum</taxon>
        <taxon>environmental samples</taxon>
    </lineage>
</organism>
<dbReference type="PANTHER" id="PTHR39963:SF1">
    <property type="entry name" value="MNMC-LIKE METHYLTRANSFERASE DOMAIN-CONTAINING PROTEIN"/>
    <property type="match status" value="1"/>
</dbReference>
<dbReference type="AlphaFoldDB" id="A0A0S4XLT4"/>
<gene>
    <name evidence="2" type="ORF">BN3087_170034</name>
</gene>
<protein>
    <recommendedName>
        <fullName evidence="1">MnmC-like methyltransferase domain-containing protein</fullName>
    </recommendedName>
</protein>